<proteinExistence type="predicted"/>
<evidence type="ECO:0000313" key="2">
    <source>
        <dbReference type="Proteomes" id="UP001159427"/>
    </source>
</evidence>
<dbReference type="Proteomes" id="UP001159427">
    <property type="component" value="Unassembled WGS sequence"/>
</dbReference>
<evidence type="ECO:0000313" key="1">
    <source>
        <dbReference type="EMBL" id="CAH3155926.1"/>
    </source>
</evidence>
<protein>
    <submittedName>
        <fullName evidence="1">Uncharacterized protein</fullName>
    </submittedName>
</protein>
<dbReference type="EMBL" id="CALNXI010001110">
    <property type="protein sequence ID" value="CAH3155926.1"/>
    <property type="molecule type" value="Genomic_DNA"/>
</dbReference>
<sequence length="133" mass="15477">LSCVQPFVVPVRRSQQFKRVFDVIDAKIYVRPLSVYYNYERDPEILQIFIVKNHNSWYCTSFLSDIRITPSSNTLSLRLQLFTPFCWEHSPDANCYFLHDPCPPGLEDCRKSYVCPVVLLGTSFEQGQLLLPP</sequence>
<comment type="caution">
    <text evidence="1">The sequence shown here is derived from an EMBL/GenBank/DDBJ whole genome shotgun (WGS) entry which is preliminary data.</text>
</comment>
<name>A0ABN8Q5Z8_9CNID</name>
<reference evidence="1 2" key="1">
    <citation type="submission" date="2022-05" db="EMBL/GenBank/DDBJ databases">
        <authorList>
            <consortium name="Genoscope - CEA"/>
            <person name="William W."/>
        </authorList>
    </citation>
    <scope>NUCLEOTIDE SEQUENCE [LARGE SCALE GENOMIC DNA]</scope>
</reference>
<accession>A0ABN8Q5Z8</accession>
<keyword evidence="2" id="KW-1185">Reference proteome</keyword>
<gene>
    <name evidence="1" type="ORF">PEVE_00002023</name>
</gene>
<organism evidence="1 2">
    <name type="scientific">Porites evermanni</name>
    <dbReference type="NCBI Taxonomy" id="104178"/>
    <lineage>
        <taxon>Eukaryota</taxon>
        <taxon>Metazoa</taxon>
        <taxon>Cnidaria</taxon>
        <taxon>Anthozoa</taxon>
        <taxon>Hexacorallia</taxon>
        <taxon>Scleractinia</taxon>
        <taxon>Fungiina</taxon>
        <taxon>Poritidae</taxon>
        <taxon>Porites</taxon>
    </lineage>
</organism>
<feature type="non-terminal residue" evidence="1">
    <location>
        <position position="1"/>
    </location>
</feature>